<dbReference type="PANTHER" id="PTHR42973">
    <property type="entry name" value="BINDING OXIDOREDUCTASE, PUTATIVE (AFU_ORTHOLOGUE AFUA_1G17690)-RELATED"/>
    <property type="match status" value="1"/>
</dbReference>
<gene>
    <name evidence="7" type="ORF">M440DRAFT_1458654</name>
</gene>
<evidence type="ECO:0000256" key="5">
    <source>
        <dbReference type="SAM" id="SignalP"/>
    </source>
</evidence>
<protein>
    <submittedName>
        <fullName evidence="7">Glucooligosaccharide oxidase</fullName>
    </submittedName>
</protein>
<dbReference type="InterPro" id="IPR016166">
    <property type="entry name" value="FAD-bd_PCMH"/>
</dbReference>
<evidence type="ECO:0000259" key="6">
    <source>
        <dbReference type="PROSITE" id="PS51387"/>
    </source>
</evidence>
<dbReference type="InterPro" id="IPR006094">
    <property type="entry name" value="Oxid_FAD_bind_N"/>
</dbReference>
<dbReference type="GO" id="GO:0071949">
    <property type="term" value="F:FAD binding"/>
    <property type="evidence" value="ECO:0007669"/>
    <property type="project" value="InterPro"/>
</dbReference>
<sequence>MAAKFCSLLASGLGLLPHLVLSSPIVPHYFRAVDVSRAVSAKQVQNDLGKTLSKGTLIFGPSNLAFAEATERWSTRSMPKDIQVVIEVAKESDVAKIVKYCYQNSIDFLAYARGHGSSSTISKFQGIEINLSKLTDITIQPDKKSALFQGGVYADLIIDKLWNDGYIAPTGSNGCVGLLGPALGGGLGRYQGQYGLISDNFISLNVVLADGTATTVSAKSKSDLFWAMKGAGHNFGIVTSAYIKIYPRKAGTWHYHNYVWSQDKLERVFKALNKFQGKGEIPALMGVNFGQFSIEPSISKTEAVIIWSFAYDGPAAEAERLLAPFNAIPAISSTKDDVSYPDLLVAQQTDINSASCSSQPYVGSTTWLQTYNFSSQREIYNLFNKKIAQNPGLAPGARVFFEGYSSKATQAIDPGSSSYPHRDEYLLVFFAVAAPPQLETFARAWADKTVDIWYASQPGRRRATYVNYAVGNEPLESIYGYDGQLGRLRALKAKYDPRNKFRWYNPIVTY</sequence>
<dbReference type="InterPro" id="IPR016167">
    <property type="entry name" value="FAD-bd_PCMH_sub1"/>
</dbReference>
<accession>A0A2T4C0Z3</accession>
<evidence type="ECO:0000256" key="2">
    <source>
        <dbReference type="ARBA" id="ARBA00022630"/>
    </source>
</evidence>
<dbReference type="AlphaFoldDB" id="A0A2T4C0Z3"/>
<evidence type="ECO:0000256" key="4">
    <source>
        <dbReference type="ARBA" id="ARBA00023002"/>
    </source>
</evidence>
<dbReference type="EMBL" id="KZ679134">
    <property type="protein sequence ID" value="PTB75164.1"/>
    <property type="molecule type" value="Genomic_DNA"/>
</dbReference>
<dbReference type="STRING" id="983965.A0A2T4C0Z3"/>
<dbReference type="Gene3D" id="3.40.462.20">
    <property type="match status" value="1"/>
</dbReference>
<keyword evidence="5" id="KW-0732">Signal</keyword>
<evidence type="ECO:0000313" key="8">
    <source>
        <dbReference type="Proteomes" id="UP000240760"/>
    </source>
</evidence>
<dbReference type="Gene3D" id="3.30.43.10">
    <property type="entry name" value="Uridine Diphospho-n-acetylenolpyruvylglucosamine Reductase, domain 2"/>
    <property type="match status" value="1"/>
</dbReference>
<keyword evidence="4" id="KW-0560">Oxidoreductase</keyword>
<dbReference type="PROSITE" id="PS51387">
    <property type="entry name" value="FAD_PCMH"/>
    <property type="match status" value="1"/>
</dbReference>
<evidence type="ECO:0000256" key="1">
    <source>
        <dbReference type="ARBA" id="ARBA00005466"/>
    </source>
</evidence>
<dbReference type="Pfam" id="PF08031">
    <property type="entry name" value="BBE"/>
    <property type="match status" value="1"/>
</dbReference>
<feature type="signal peptide" evidence="5">
    <location>
        <begin position="1"/>
        <end position="22"/>
    </location>
</feature>
<reference evidence="7 8" key="1">
    <citation type="submission" date="2016-07" db="EMBL/GenBank/DDBJ databases">
        <title>Multiple horizontal gene transfer events from other fungi enriched the ability of initially mycotrophic Trichoderma (Ascomycota) to feed on dead plant biomass.</title>
        <authorList>
            <consortium name="DOE Joint Genome Institute"/>
            <person name="Aerts A."/>
            <person name="Atanasova L."/>
            <person name="Chenthamara K."/>
            <person name="Zhang J."/>
            <person name="Grujic M."/>
            <person name="Henrissat B."/>
            <person name="Kuo A."/>
            <person name="Salamov A."/>
            <person name="Lipzen A."/>
            <person name="Labutti K."/>
            <person name="Barry K."/>
            <person name="Miao Y."/>
            <person name="Rahimi M.J."/>
            <person name="Shen Q."/>
            <person name="Grigoriev I.V."/>
            <person name="Kubicek C.P."/>
            <person name="Druzhinina I.S."/>
        </authorList>
    </citation>
    <scope>NUCLEOTIDE SEQUENCE [LARGE SCALE GENOMIC DNA]</scope>
    <source>
        <strain evidence="7 8">ATCC 18648</strain>
    </source>
</reference>
<proteinExistence type="inferred from homology"/>
<keyword evidence="3" id="KW-0274">FAD</keyword>
<dbReference type="InterPro" id="IPR012951">
    <property type="entry name" value="BBE"/>
</dbReference>
<dbReference type="Proteomes" id="UP000240760">
    <property type="component" value="Unassembled WGS sequence"/>
</dbReference>
<dbReference type="SUPFAM" id="SSF56176">
    <property type="entry name" value="FAD-binding/transporter-associated domain-like"/>
    <property type="match status" value="1"/>
</dbReference>
<keyword evidence="8" id="KW-1185">Reference proteome</keyword>
<evidence type="ECO:0000256" key="3">
    <source>
        <dbReference type="ARBA" id="ARBA00022827"/>
    </source>
</evidence>
<dbReference type="InterPro" id="IPR016169">
    <property type="entry name" value="FAD-bd_PCMH_sub2"/>
</dbReference>
<feature type="chain" id="PRO_5015562045" evidence="5">
    <location>
        <begin position="23"/>
        <end position="510"/>
    </location>
</feature>
<feature type="domain" description="FAD-binding PCMH-type" evidence="6">
    <location>
        <begin position="77"/>
        <end position="248"/>
    </location>
</feature>
<dbReference type="InterPro" id="IPR050416">
    <property type="entry name" value="FAD-linked_Oxidoreductase"/>
</dbReference>
<dbReference type="OrthoDB" id="415825at2759"/>
<dbReference type="PANTHER" id="PTHR42973:SF8">
    <property type="entry name" value="FAD-BINDING PCMH-TYPE DOMAIN-CONTAINING PROTEIN"/>
    <property type="match status" value="1"/>
</dbReference>
<dbReference type="Gene3D" id="3.30.465.10">
    <property type="match status" value="1"/>
</dbReference>
<comment type="similarity">
    <text evidence="1">Belongs to the oxygen-dependent FAD-linked oxidoreductase family.</text>
</comment>
<dbReference type="Pfam" id="PF01565">
    <property type="entry name" value="FAD_binding_4"/>
    <property type="match status" value="1"/>
</dbReference>
<name>A0A2T4C0Z3_TRILO</name>
<organism evidence="7 8">
    <name type="scientific">Trichoderma longibrachiatum ATCC 18648</name>
    <dbReference type="NCBI Taxonomy" id="983965"/>
    <lineage>
        <taxon>Eukaryota</taxon>
        <taxon>Fungi</taxon>
        <taxon>Dikarya</taxon>
        <taxon>Ascomycota</taxon>
        <taxon>Pezizomycotina</taxon>
        <taxon>Sordariomycetes</taxon>
        <taxon>Hypocreomycetidae</taxon>
        <taxon>Hypocreales</taxon>
        <taxon>Hypocreaceae</taxon>
        <taxon>Trichoderma</taxon>
    </lineage>
</organism>
<keyword evidence="2" id="KW-0285">Flavoprotein</keyword>
<dbReference type="GO" id="GO:0016491">
    <property type="term" value="F:oxidoreductase activity"/>
    <property type="evidence" value="ECO:0007669"/>
    <property type="project" value="UniProtKB-KW"/>
</dbReference>
<dbReference type="InterPro" id="IPR036318">
    <property type="entry name" value="FAD-bd_PCMH-like_sf"/>
</dbReference>
<evidence type="ECO:0000313" key="7">
    <source>
        <dbReference type="EMBL" id="PTB75164.1"/>
    </source>
</evidence>